<organism evidence="6 7">
    <name type="scientific">Periconia macrospinosa</name>
    <dbReference type="NCBI Taxonomy" id="97972"/>
    <lineage>
        <taxon>Eukaryota</taxon>
        <taxon>Fungi</taxon>
        <taxon>Dikarya</taxon>
        <taxon>Ascomycota</taxon>
        <taxon>Pezizomycotina</taxon>
        <taxon>Dothideomycetes</taxon>
        <taxon>Pleosporomycetidae</taxon>
        <taxon>Pleosporales</taxon>
        <taxon>Massarineae</taxon>
        <taxon>Periconiaceae</taxon>
        <taxon>Periconia</taxon>
    </lineage>
</organism>
<protein>
    <submittedName>
        <fullName evidence="6">FAD/NAD(P)-binding domain-containing protein</fullName>
    </submittedName>
</protein>
<keyword evidence="3" id="KW-0274">FAD</keyword>
<dbReference type="Gene3D" id="3.50.50.60">
    <property type="entry name" value="FAD/NAD(P)-binding domain"/>
    <property type="match status" value="3"/>
</dbReference>
<keyword evidence="5" id="KW-1133">Transmembrane helix</keyword>
<accession>A0A2V1D8M8</accession>
<dbReference type="OrthoDB" id="3971593at2759"/>
<dbReference type="Proteomes" id="UP000244855">
    <property type="component" value="Unassembled WGS sequence"/>
</dbReference>
<dbReference type="PANTHER" id="PTHR42877">
    <property type="entry name" value="L-ORNITHINE N(5)-MONOOXYGENASE-RELATED"/>
    <property type="match status" value="1"/>
</dbReference>
<keyword evidence="5" id="KW-0812">Transmembrane</keyword>
<dbReference type="InterPro" id="IPR036188">
    <property type="entry name" value="FAD/NAD-bd_sf"/>
</dbReference>
<gene>
    <name evidence="6" type="ORF">DM02DRAFT_603903</name>
</gene>
<reference evidence="6 7" key="1">
    <citation type="journal article" date="2018" name="Sci. Rep.">
        <title>Comparative genomics provides insights into the lifestyle and reveals functional heterogeneity of dark septate endophytic fungi.</title>
        <authorList>
            <person name="Knapp D.G."/>
            <person name="Nemeth J.B."/>
            <person name="Barry K."/>
            <person name="Hainaut M."/>
            <person name="Henrissat B."/>
            <person name="Johnson J."/>
            <person name="Kuo A."/>
            <person name="Lim J.H.P."/>
            <person name="Lipzen A."/>
            <person name="Nolan M."/>
            <person name="Ohm R.A."/>
            <person name="Tamas L."/>
            <person name="Grigoriev I.V."/>
            <person name="Spatafora J.W."/>
            <person name="Nagy L.G."/>
            <person name="Kovacs G.M."/>
        </authorList>
    </citation>
    <scope>NUCLEOTIDE SEQUENCE [LARGE SCALE GENOMIC DNA]</scope>
    <source>
        <strain evidence="6 7">DSE2036</strain>
    </source>
</reference>
<dbReference type="InterPro" id="IPR020946">
    <property type="entry name" value="Flavin_mOase-like"/>
</dbReference>
<keyword evidence="5" id="KW-0472">Membrane</keyword>
<evidence type="ECO:0000313" key="7">
    <source>
        <dbReference type="Proteomes" id="UP000244855"/>
    </source>
</evidence>
<keyword evidence="2" id="KW-0285">Flavoprotein</keyword>
<proteinExistence type="inferred from homology"/>
<evidence type="ECO:0000256" key="3">
    <source>
        <dbReference type="ARBA" id="ARBA00022827"/>
    </source>
</evidence>
<dbReference type="STRING" id="97972.A0A2V1D8M8"/>
<dbReference type="SUPFAM" id="SSF51905">
    <property type="entry name" value="FAD/NAD(P)-binding domain"/>
    <property type="match status" value="2"/>
</dbReference>
<dbReference type="Pfam" id="PF13450">
    <property type="entry name" value="NAD_binding_8"/>
    <property type="match status" value="1"/>
</dbReference>
<dbReference type="EMBL" id="KZ805584">
    <property type="protein sequence ID" value="PVH93519.1"/>
    <property type="molecule type" value="Genomic_DNA"/>
</dbReference>
<comment type="similarity">
    <text evidence="1">Belongs to the FAD-binding monooxygenase family.</text>
</comment>
<dbReference type="GO" id="GO:0050661">
    <property type="term" value="F:NADP binding"/>
    <property type="evidence" value="ECO:0007669"/>
    <property type="project" value="InterPro"/>
</dbReference>
<evidence type="ECO:0000256" key="1">
    <source>
        <dbReference type="ARBA" id="ARBA00010139"/>
    </source>
</evidence>
<keyword evidence="4" id="KW-0560">Oxidoreductase</keyword>
<name>A0A2V1D8M8_9PLEO</name>
<evidence type="ECO:0000256" key="4">
    <source>
        <dbReference type="ARBA" id="ARBA00023002"/>
    </source>
</evidence>
<dbReference type="InterPro" id="IPR051209">
    <property type="entry name" value="FAD-bind_Monooxygenase_sf"/>
</dbReference>
<sequence length="523" mass="58490">MDSPESKNRASSDVGFTPVLIIGAGASGIAMAYQLKHQLGYSDFRVVERQSGIGGSWWSNRYPGACDVPTASYSFSFAPYYTSTRLYPTGDEFQKYLESVAKRFKLSSKIEFDTEVSSLRWIESDSQWEATLTHFAPGIGDLSTRERDEKIAKNGALVLRKETIRARAVVSCVGILVEPNPWPSSIPGRDNFKGPVFHTARWNADVDLDGKNVVVIGAGCSAAQVVPSLLVEPYNVKSVTQIMRQAPWVMPRLEEPFGKEKFAKYAPTVLKYFPILGWMYRMAIHWLVELILATVIQAKNVKWRKGLEASTLKRTLELIPEKYHTMMTPDYPYGCKRRVFDSDWLMSMNKPNFALENRKITAVHEQGLTLGAPYNKSTDNTNEKNIPADVIILANGFEATRWLHPLSVVGRNGSSLQDTWNQRGGPQAYMGIAIDGFPNFFIAMGPNSANGTHSLILTSENMAIYIAKTIRPLLEGDVTTIEVKKEAVSSWTQEIKQGLLKTVFVGCTSWYMDKEGYNSTLYP</sequence>
<dbReference type="Pfam" id="PF00743">
    <property type="entry name" value="FMO-like"/>
    <property type="match status" value="1"/>
</dbReference>
<evidence type="ECO:0000256" key="5">
    <source>
        <dbReference type="SAM" id="Phobius"/>
    </source>
</evidence>
<keyword evidence="7" id="KW-1185">Reference proteome</keyword>
<dbReference type="GO" id="GO:0004499">
    <property type="term" value="F:N,N-dimethylaniline monooxygenase activity"/>
    <property type="evidence" value="ECO:0007669"/>
    <property type="project" value="InterPro"/>
</dbReference>
<evidence type="ECO:0000313" key="6">
    <source>
        <dbReference type="EMBL" id="PVH93519.1"/>
    </source>
</evidence>
<dbReference type="PANTHER" id="PTHR42877:SF10">
    <property type="entry name" value="L-ORNITHINE N(5)-OXYGENASE"/>
    <property type="match status" value="1"/>
</dbReference>
<dbReference type="AlphaFoldDB" id="A0A2V1D8M8"/>
<feature type="transmembrane region" description="Helical" evidence="5">
    <location>
        <begin position="15"/>
        <end position="35"/>
    </location>
</feature>
<evidence type="ECO:0000256" key="2">
    <source>
        <dbReference type="ARBA" id="ARBA00022630"/>
    </source>
</evidence>
<dbReference type="GO" id="GO:0050660">
    <property type="term" value="F:flavin adenine dinucleotide binding"/>
    <property type="evidence" value="ECO:0007669"/>
    <property type="project" value="InterPro"/>
</dbReference>